<evidence type="ECO:0000259" key="2">
    <source>
        <dbReference type="Pfam" id="PF18431"/>
    </source>
</evidence>
<organism evidence="3">
    <name type="scientific">freshwater sediment metagenome</name>
    <dbReference type="NCBI Taxonomy" id="556182"/>
    <lineage>
        <taxon>unclassified sequences</taxon>
        <taxon>metagenomes</taxon>
        <taxon>ecological metagenomes</taxon>
    </lineage>
</organism>
<dbReference type="EMBL" id="OY288114">
    <property type="protein sequence ID" value="CAJ0851809.1"/>
    <property type="molecule type" value="Genomic_DNA"/>
</dbReference>
<dbReference type="Pfam" id="PF18431">
    <property type="entry name" value="RNAse_A_bac"/>
    <property type="match status" value="1"/>
</dbReference>
<gene>
    <name evidence="3" type="ORF">AMST5_00473</name>
</gene>
<evidence type="ECO:0000313" key="3">
    <source>
        <dbReference type="EMBL" id="CAJ0851809.1"/>
    </source>
</evidence>
<name>A0AA48RBT9_9ZZZZ</name>
<dbReference type="InterPro" id="IPR041436">
    <property type="entry name" value="RNAse_A_bac"/>
</dbReference>
<feature type="region of interest" description="Disordered" evidence="1">
    <location>
        <begin position="81"/>
        <end position="103"/>
    </location>
</feature>
<reference evidence="3" key="1">
    <citation type="submission" date="2023-07" db="EMBL/GenBank/DDBJ databases">
        <authorList>
            <person name="Pelsma A.J. K."/>
        </authorList>
    </citation>
    <scope>NUCLEOTIDE SEQUENCE</scope>
</reference>
<sequence length="288" mass="30995">MPLGARVQKSFQAWLRPGFGDFRLDYNADRLEALATERASEWDRIGKASFLTLDEQREAVGYGPAPKDGVFAKWGGGFERRYSPNQPRAPAGSAEGGQWTSGGGGGGVAGSVSLLSDAEQVALNIDPNVASDVGLGGIFQSVAEVLVNLLDEEGGNHKGHTIRDHVGKSDAQLKNATRDTVKKLLGVWVWKDEIGSFSSLTAADKLVNATLSLNQQLVRDIIDGLIGGGVAEAWFSTPTGYQSYLPKYDAAIEIRTTYGVRVVIVGDKNAPRGFRIKTAYPIYKPRNL</sequence>
<dbReference type="AlphaFoldDB" id="A0AA48RBT9"/>
<protein>
    <recommendedName>
        <fullName evidence="2">Bacterial CdiA-CT RNAse A domain-containing protein</fullName>
    </recommendedName>
</protein>
<feature type="domain" description="Bacterial CdiA-CT RNAse A" evidence="2">
    <location>
        <begin position="159"/>
        <end position="281"/>
    </location>
</feature>
<evidence type="ECO:0000256" key="1">
    <source>
        <dbReference type="SAM" id="MobiDB-lite"/>
    </source>
</evidence>
<proteinExistence type="predicted"/>
<accession>A0AA48RBT9</accession>